<reference evidence="3 4" key="1">
    <citation type="submission" date="2011-02" db="EMBL/GenBank/DDBJ databases">
        <title>The Genome Sequence of Sphaeroforma arctica JP610.</title>
        <authorList>
            <consortium name="The Broad Institute Genome Sequencing Platform"/>
            <person name="Russ C."/>
            <person name="Cuomo C."/>
            <person name="Young S.K."/>
            <person name="Zeng Q."/>
            <person name="Gargeya S."/>
            <person name="Alvarado L."/>
            <person name="Berlin A."/>
            <person name="Chapman S.B."/>
            <person name="Chen Z."/>
            <person name="Freedman E."/>
            <person name="Gellesch M."/>
            <person name="Goldberg J."/>
            <person name="Griggs A."/>
            <person name="Gujja S."/>
            <person name="Heilman E."/>
            <person name="Heiman D."/>
            <person name="Howarth C."/>
            <person name="Mehta T."/>
            <person name="Neiman D."/>
            <person name="Pearson M."/>
            <person name="Roberts A."/>
            <person name="Saif S."/>
            <person name="Shea T."/>
            <person name="Shenoy N."/>
            <person name="Sisk P."/>
            <person name="Stolte C."/>
            <person name="Sykes S."/>
            <person name="White J."/>
            <person name="Yandava C."/>
            <person name="Burger G."/>
            <person name="Gray M.W."/>
            <person name="Holland P.W.H."/>
            <person name="King N."/>
            <person name="Lang F.B.F."/>
            <person name="Roger A.J."/>
            <person name="Ruiz-Trillo I."/>
            <person name="Haas B."/>
            <person name="Nusbaum C."/>
            <person name="Birren B."/>
        </authorList>
    </citation>
    <scope>NUCLEOTIDE SEQUENCE [LARGE SCALE GENOMIC DNA]</scope>
    <source>
        <strain evidence="3 4">JP610</strain>
    </source>
</reference>
<dbReference type="InterPro" id="IPR011022">
    <property type="entry name" value="Arrestin_C-like"/>
</dbReference>
<gene>
    <name evidence="3" type="ORF">SARC_07222</name>
</gene>
<evidence type="ECO:0000313" key="4">
    <source>
        <dbReference type="Proteomes" id="UP000054560"/>
    </source>
</evidence>
<dbReference type="InterPro" id="IPR014756">
    <property type="entry name" value="Ig_E-set"/>
</dbReference>
<dbReference type="GO" id="GO:0015031">
    <property type="term" value="P:protein transport"/>
    <property type="evidence" value="ECO:0007669"/>
    <property type="project" value="TreeGrafter"/>
</dbReference>
<organism evidence="3 4">
    <name type="scientific">Sphaeroforma arctica JP610</name>
    <dbReference type="NCBI Taxonomy" id="667725"/>
    <lineage>
        <taxon>Eukaryota</taxon>
        <taxon>Ichthyosporea</taxon>
        <taxon>Ichthyophonida</taxon>
        <taxon>Sphaeroforma</taxon>
    </lineage>
</organism>
<dbReference type="SMART" id="SM01017">
    <property type="entry name" value="Arrestin_C"/>
    <property type="match status" value="1"/>
</dbReference>
<dbReference type="OrthoDB" id="2333384at2759"/>
<dbReference type="RefSeq" id="XP_014154317.1">
    <property type="nucleotide sequence ID" value="XM_014298842.1"/>
</dbReference>
<dbReference type="InterPro" id="IPR050357">
    <property type="entry name" value="Arrestin_domain-protein"/>
</dbReference>
<dbReference type="Gene3D" id="2.60.40.640">
    <property type="match status" value="2"/>
</dbReference>
<name>A0A0L0FU90_9EUKA</name>
<feature type="domain" description="Arrestin C-terminal-like" evidence="2">
    <location>
        <begin position="184"/>
        <end position="348"/>
    </location>
</feature>
<keyword evidence="4" id="KW-1185">Reference proteome</keyword>
<dbReference type="AlphaFoldDB" id="A0A0L0FU90"/>
<dbReference type="Pfam" id="PF00339">
    <property type="entry name" value="Arrestin_N"/>
    <property type="match status" value="1"/>
</dbReference>
<feature type="region of interest" description="Disordered" evidence="1">
    <location>
        <begin position="439"/>
        <end position="465"/>
    </location>
</feature>
<proteinExistence type="predicted"/>
<evidence type="ECO:0000313" key="3">
    <source>
        <dbReference type="EMBL" id="KNC80415.1"/>
    </source>
</evidence>
<dbReference type="Proteomes" id="UP000054560">
    <property type="component" value="Unassembled WGS sequence"/>
</dbReference>
<dbReference type="InterPro" id="IPR011021">
    <property type="entry name" value="Arrestin-like_N"/>
</dbReference>
<dbReference type="Pfam" id="PF02752">
    <property type="entry name" value="Arrestin_C"/>
    <property type="match status" value="1"/>
</dbReference>
<feature type="compositionally biased region" description="Basic and acidic residues" evidence="1">
    <location>
        <begin position="442"/>
        <end position="462"/>
    </location>
</feature>
<dbReference type="PANTHER" id="PTHR11188:SF17">
    <property type="entry name" value="FI21816P1"/>
    <property type="match status" value="1"/>
</dbReference>
<dbReference type="InterPro" id="IPR014752">
    <property type="entry name" value="Arrestin-like_C"/>
</dbReference>
<accession>A0A0L0FU90</accession>
<dbReference type="EMBL" id="KQ242154">
    <property type="protein sequence ID" value="KNC80415.1"/>
    <property type="molecule type" value="Genomic_DNA"/>
</dbReference>
<dbReference type="PANTHER" id="PTHR11188">
    <property type="entry name" value="ARRESTIN DOMAIN CONTAINING PROTEIN"/>
    <property type="match status" value="1"/>
</dbReference>
<dbReference type="GeneID" id="25907726"/>
<evidence type="ECO:0000256" key="1">
    <source>
        <dbReference type="SAM" id="MobiDB-lite"/>
    </source>
</evidence>
<dbReference type="SUPFAM" id="SSF81296">
    <property type="entry name" value="E set domains"/>
    <property type="match status" value="2"/>
</dbReference>
<sequence length="479" mass="53317">MYGMIPSPNPLDVVSALRIQNEEPIPSKVEDGSPSAEYAVELDRSMYYGNDIVSGNVRVSTKIDILVPRVKVAVVCTFRLNLPFVAYGSNACRKVHICSKVLCRDLIVEAGSTSIPFSFHLPSEMPSSMTHGFCSITWDVRLFHVSENSPKVLAYKKFKTTALYYAHTNSPPRVQYESPCPSTGQHQLRAELSLSRDVYRCNEPVDFTVVLHKLNKHIKVKSIRAKIIQKVVVEKSVDSSETNCTVDESCFRYKACKSKWIAVTTGIASTHSSCLIPKSACNPNFKLATNTYKGDEDATISLSPSICLADSHGKNHFTVSYAVQVEIKVKGSANVLLCVPFSLQSSHVVLDDLAPSRLGVDLLDFYSFPVPIEQPPEYQHHENLSVGSYTSLRRDSVNSVFCAKVREVERESSVAEEDCKSDPKCRDKKTDIHTFPRMLSPARDKQISSKSAKLDRTTESQRKAANPTNYFAHMCPGIY</sequence>
<protein>
    <recommendedName>
        <fullName evidence="2">Arrestin C-terminal-like domain-containing protein</fullName>
    </recommendedName>
</protein>
<evidence type="ECO:0000259" key="2">
    <source>
        <dbReference type="SMART" id="SM01017"/>
    </source>
</evidence>
<dbReference type="GO" id="GO:0005737">
    <property type="term" value="C:cytoplasm"/>
    <property type="evidence" value="ECO:0007669"/>
    <property type="project" value="TreeGrafter"/>
</dbReference>